<feature type="non-terminal residue" evidence="1">
    <location>
        <position position="266"/>
    </location>
</feature>
<accession>A0A0F9JNK0</accession>
<sequence>MGFKIGVAIPIGYYHGATGQTIRARIEDEAGAVFGPELTLVENAAFLAAGRPGFYESSFTPDAAGRWTALIYYSSVKYGQMFYDVGGSLTVQEKSDVQDEAEDALEGEDLDHLLKVAHPTGAPVADTILDLIMNKGAGQTFNRATDSLEFLGEITAAILADTDTIVWGDITGIVNDIGVFPTANYATLAAYVEDIRARLIVILADVTGLAGAAMRGTDGAALVADGWDAGLATILDNFTGVRIGYLDELDFALQEAIAAIATQIGS</sequence>
<organism evidence="1">
    <name type="scientific">marine sediment metagenome</name>
    <dbReference type="NCBI Taxonomy" id="412755"/>
    <lineage>
        <taxon>unclassified sequences</taxon>
        <taxon>metagenomes</taxon>
        <taxon>ecological metagenomes</taxon>
    </lineage>
</organism>
<comment type="caution">
    <text evidence="1">The sequence shown here is derived from an EMBL/GenBank/DDBJ whole genome shotgun (WGS) entry which is preliminary data.</text>
</comment>
<dbReference type="EMBL" id="LAZR01010984">
    <property type="protein sequence ID" value="KKM64016.1"/>
    <property type="molecule type" value="Genomic_DNA"/>
</dbReference>
<evidence type="ECO:0000313" key="1">
    <source>
        <dbReference type="EMBL" id="KKM64016.1"/>
    </source>
</evidence>
<gene>
    <name evidence="1" type="ORF">LCGC14_1505660</name>
</gene>
<dbReference type="AlphaFoldDB" id="A0A0F9JNK0"/>
<proteinExistence type="predicted"/>
<reference evidence="1" key="1">
    <citation type="journal article" date="2015" name="Nature">
        <title>Complex archaea that bridge the gap between prokaryotes and eukaryotes.</title>
        <authorList>
            <person name="Spang A."/>
            <person name="Saw J.H."/>
            <person name="Jorgensen S.L."/>
            <person name="Zaremba-Niedzwiedzka K."/>
            <person name="Martijn J."/>
            <person name="Lind A.E."/>
            <person name="van Eijk R."/>
            <person name="Schleper C."/>
            <person name="Guy L."/>
            <person name="Ettema T.J."/>
        </authorList>
    </citation>
    <scope>NUCLEOTIDE SEQUENCE</scope>
</reference>
<protein>
    <submittedName>
        <fullName evidence="1">Uncharacterized protein</fullName>
    </submittedName>
</protein>
<name>A0A0F9JNK0_9ZZZZ</name>